<reference evidence="2" key="1">
    <citation type="submission" date="2017-08" db="EMBL/GenBank/DDBJ databases">
        <authorList>
            <person name="de Groot N.N."/>
        </authorList>
    </citation>
    <scope>NUCLEOTIDE SEQUENCE [LARGE SCALE GENOMIC DNA]</scope>
</reference>
<organism evidence="1 2">
    <name type="scientific">Rhodococcus phage Trina</name>
    <dbReference type="NCBI Taxonomy" id="2027905"/>
    <lineage>
        <taxon>Viruses</taxon>
        <taxon>Duplodnaviria</taxon>
        <taxon>Heunggongvirae</taxon>
        <taxon>Uroviricota</taxon>
        <taxon>Caudoviricetes</taxon>
        <taxon>Trinavirus</taxon>
        <taxon>Trinavirus trina</taxon>
    </lineage>
</organism>
<gene>
    <name evidence="1" type="ORF">SEA_TRINA_87</name>
</gene>
<evidence type="ECO:0000313" key="1">
    <source>
        <dbReference type="EMBL" id="ASZ74901.1"/>
    </source>
</evidence>
<accession>A0A2D0ZMZ2</accession>
<dbReference type="Proteomes" id="UP000231419">
    <property type="component" value="Segment"/>
</dbReference>
<keyword evidence="2" id="KW-1185">Reference proteome</keyword>
<proteinExistence type="predicted"/>
<name>A0A2D0ZMZ2_9CAUD</name>
<sequence length="55" mass="6384">MEIDAQKVIDRLRNKLSEKDWEIVLLETQIVDLHEKLNKLEPKDGPQEGAEIEVS</sequence>
<evidence type="ECO:0000313" key="2">
    <source>
        <dbReference type="Proteomes" id="UP000231419"/>
    </source>
</evidence>
<protein>
    <submittedName>
        <fullName evidence="1">Uncharacterized protein</fullName>
    </submittedName>
</protein>
<dbReference type="EMBL" id="MF668286">
    <property type="protein sequence ID" value="ASZ74901.1"/>
    <property type="molecule type" value="Genomic_DNA"/>
</dbReference>